<dbReference type="Proteomes" id="UP000035489">
    <property type="component" value="Unassembled WGS sequence"/>
</dbReference>
<evidence type="ECO:0000256" key="5">
    <source>
        <dbReference type="ARBA" id="ARBA00023136"/>
    </source>
</evidence>
<dbReference type="AlphaFoldDB" id="A0A0H1RC44"/>
<evidence type="ECO:0000256" key="6">
    <source>
        <dbReference type="SAM" id="Phobius"/>
    </source>
</evidence>
<keyword evidence="2" id="KW-1003">Cell membrane</keyword>
<evidence type="ECO:0000256" key="4">
    <source>
        <dbReference type="ARBA" id="ARBA00022989"/>
    </source>
</evidence>
<proteinExistence type="predicted"/>
<comment type="caution">
    <text evidence="8">The sequence shown here is derived from an EMBL/GenBank/DDBJ whole genome shotgun (WGS) entry which is preliminary data.</text>
</comment>
<keyword evidence="5 6" id="KW-0472">Membrane</keyword>
<dbReference type="Gene3D" id="1.20.81.30">
    <property type="entry name" value="Type II secretion system (T2SS), domain F"/>
    <property type="match status" value="1"/>
</dbReference>
<organism evidence="8 9">
    <name type="scientific">Microvirga vignae</name>
    <dbReference type="NCBI Taxonomy" id="1225564"/>
    <lineage>
        <taxon>Bacteria</taxon>
        <taxon>Pseudomonadati</taxon>
        <taxon>Pseudomonadota</taxon>
        <taxon>Alphaproteobacteria</taxon>
        <taxon>Hyphomicrobiales</taxon>
        <taxon>Methylobacteriaceae</taxon>
        <taxon>Microvirga</taxon>
    </lineage>
</organism>
<dbReference type="PATRIC" id="fig|1225564.3.peg.3462"/>
<evidence type="ECO:0000259" key="7">
    <source>
        <dbReference type="Pfam" id="PF00482"/>
    </source>
</evidence>
<feature type="transmembrane region" description="Helical" evidence="6">
    <location>
        <begin position="90"/>
        <end position="112"/>
    </location>
</feature>
<dbReference type="STRING" id="1225564.AA309_13095"/>
<accession>A0A0H1RC44</accession>
<feature type="transmembrane region" description="Helical" evidence="6">
    <location>
        <begin position="292"/>
        <end position="312"/>
    </location>
</feature>
<dbReference type="InterPro" id="IPR042094">
    <property type="entry name" value="T2SS_GspF_sf"/>
</dbReference>
<dbReference type="PANTHER" id="PTHR35007:SF1">
    <property type="entry name" value="PILUS ASSEMBLY PROTEIN"/>
    <property type="match status" value="1"/>
</dbReference>
<dbReference type="GO" id="GO:0005886">
    <property type="term" value="C:plasma membrane"/>
    <property type="evidence" value="ECO:0007669"/>
    <property type="project" value="UniProtKB-SubCell"/>
</dbReference>
<sequence>MTMVEPWLIYFLIFAAGFLLVQFAYAFGSGFLMTRRRASHRFSALSDSRPRHEERLLEVAKQRTLGNWLTSEPSGRFQLLLLQSGMSQRLAQIGVAFVILWVGLYLMVQFLLWQPLGVVLSGAAAALSIIGFLLFMRTRRIGRFAEQLPDIIDVIVRSLRAGHPLPVSLSLVAREMPDPAGSEFALVFDEVTYGRDVRDALGNLYRRVGYEDLGFLVTSIAVSYQTGGNLGDILARLAKMLRERFRMKRKIKALSSEGRFSALVLSLFPFVMFGIINMINPKYYGDVWGSPYLTLAALTGALLLTVGNFIMYKMVNFKF</sequence>
<feature type="transmembrane region" description="Helical" evidence="6">
    <location>
        <begin position="260"/>
        <end position="280"/>
    </location>
</feature>
<dbReference type="PANTHER" id="PTHR35007">
    <property type="entry name" value="INTEGRAL MEMBRANE PROTEIN-RELATED"/>
    <property type="match status" value="1"/>
</dbReference>
<evidence type="ECO:0000256" key="2">
    <source>
        <dbReference type="ARBA" id="ARBA00022475"/>
    </source>
</evidence>
<dbReference type="InterPro" id="IPR018076">
    <property type="entry name" value="T2SS_GspF_dom"/>
</dbReference>
<gene>
    <name evidence="8" type="ORF">AA309_13095</name>
</gene>
<evidence type="ECO:0000256" key="1">
    <source>
        <dbReference type="ARBA" id="ARBA00004651"/>
    </source>
</evidence>
<protein>
    <recommendedName>
        <fullName evidence="7">Type II secretion system protein GspF domain-containing protein</fullName>
    </recommendedName>
</protein>
<evidence type="ECO:0000256" key="3">
    <source>
        <dbReference type="ARBA" id="ARBA00022692"/>
    </source>
</evidence>
<keyword evidence="3 6" id="KW-0812">Transmembrane</keyword>
<keyword evidence="4 6" id="KW-1133">Transmembrane helix</keyword>
<feature type="domain" description="Type II secretion system protein GspF" evidence="7">
    <location>
        <begin position="152"/>
        <end position="276"/>
    </location>
</feature>
<reference evidence="8 9" key="1">
    <citation type="submission" date="2015-05" db="EMBL/GenBank/DDBJ databases">
        <title>Draft genome sequence of Microvirga vignae strain BR3299, a novel nitrogen fixing bacteria isolated from Brazil semi-aired region.</title>
        <authorList>
            <person name="Zilli J.E."/>
            <person name="Passos S.R."/>
            <person name="Leite J."/>
            <person name="Baldani J.I."/>
            <person name="Xavier G.R."/>
            <person name="Rumjaneck N.G."/>
            <person name="Simoes-Araujo J.L."/>
        </authorList>
    </citation>
    <scope>NUCLEOTIDE SEQUENCE [LARGE SCALE GENOMIC DNA]</scope>
    <source>
        <strain evidence="8 9">BR3299</strain>
    </source>
</reference>
<feature type="transmembrane region" description="Helical" evidence="6">
    <location>
        <begin position="118"/>
        <end position="136"/>
    </location>
</feature>
<evidence type="ECO:0000313" key="9">
    <source>
        <dbReference type="Proteomes" id="UP000035489"/>
    </source>
</evidence>
<dbReference type="Pfam" id="PF00482">
    <property type="entry name" value="T2SSF"/>
    <property type="match status" value="1"/>
</dbReference>
<dbReference type="EMBL" id="LCYG01000032">
    <property type="protein sequence ID" value="KLK92629.1"/>
    <property type="molecule type" value="Genomic_DNA"/>
</dbReference>
<keyword evidence="9" id="KW-1185">Reference proteome</keyword>
<evidence type="ECO:0000313" key="8">
    <source>
        <dbReference type="EMBL" id="KLK92629.1"/>
    </source>
</evidence>
<name>A0A0H1RC44_9HYPH</name>
<feature type="transmembrane region" description="Helical" evidence="6">
    <location>
        <begin position="6"/>
        <end position="27"/>
    </location>
</feature>
<comment type="subcellular location">
    <subcellularLocation>
        <location evidence="1">Cell membrane</location>
        <topology evidence="1">Multi-pass membrane protein</topology>
    </subcellularLocation>
</comment>